<keyword evidence="4 10" id="KW-0863">Zinc-finger</keyword>
<dbReference type="PROSITE" id="PS50271">
    <property type="entry name" value="ZF_UBP"/>
    <property type="match status" value="1"/>
</dbReference>
<dbReference type="GO" id="GO:0008270">
    <property type="term" value="F:zinc ion binding"/>
    <property type="evidence" value="ECO:0007669"/>
    <property type="project" value="UniProtKB-KW"/>
</dbReference>
<evidence type="ECO:0000256" key="6">
    <source>
        <dbReference type="ARBA" id="ARBA00022801"/>
    </source>
</evidence>
<dbReference type="SUPFAM" id="SSF57850">
    <property type="entry name" value="RING/U-box"/>
    <property type="match status" value="1"/>
</dbReference>
<dbReference type="InterPro" id="IPR013083">
    <property type="entry name" value="Znf_RING/FYVE/PHD"/>
</dbReference>
<dbReference type="SMART" id="SM00290">
    <property type="entry name" value="ZnF_UBP"/>
    <property type="match status" value="1"/>
</dbReference>
<feature type="region of interest" description="Disordered" evidence="12">
    <location>
        <begin position="407"/>
        <end position="629"/>
    </location>
</feature>
<keyword evidence="8" id="KW-0862">Zinc</keyword>
<dbReference type="InterPro" id="IPR050164">
    <property type="entry name" value="Peptidase_C19"/>
</dbReference>
<dbReference type="PROSITE" id="PS50235">
    <property type="entry name" value="USP_3"/>
    <property type="match status" value="1"/>
</dbReference>
<evidence type="ECO:0000259" key="14">
    <source>
        <dbReference type="PROSITE" id="PS50271"/>
    </source>
</evidence>
<dbReference type="FunFam" id="3.90.70.10:FF:000102">
    <property type="entry name" value="Ubiquitinyl hydrolase 1"/>
    <property type="match status" value="1"/>
</dbReference>
<dbReference type="FunFam" id="3.30.40.10:FF:000147">
    <property type="entry name" value="Ubiquitin carboxyl-terminal hydrolase 16"/>
    <property type="match status" value="1"/>
</dbReference>
<comment type="similarity">
    <text evidence="11">Belongs to the peptidase C19 family.</text>
</comment>
<evidence type="ECO:0000256" key="2">
    <source>
        <dbReference type="ARBA" id="ARBA00022670"/>
    </source>
</evidence>
<dbReference type="EC" id="3.4.19.12" evidence="11"/>
<dbReference type="InterPro" id="IPR028889">
    <property type="entry name" value="USP"/>
</dbReference>
<dbReference type="InterPro" id="IPR001607">
    <property type="entry name" value="Znf_UBP"/>
</dbReference>
<feature type="compositionally biased region" description="Basic and acidic residues" evidence="12">
    <location>
        <begin position="144"/>
        <end position="178"/>
    </location>
</feature>
<name>A0A6P3W0I2_CLUHA</name>
<dbReference type="AlphaFoldDB" id="A0A6P3W0I2"/>
<protein>
    <recommendedName>
        <fullName evidence="11">Ubiquitin carboxyl-terminal hydrolase</fullName>
        <ecNumber evidence="11">3.4.19.12</ecNumber>
    </recommendedName>
</protein>
<reference evidence="16" key="1">
    <citation type="submission" date="2025-08" db="UniProtKB">
        <authorList>
            <consortium name="RefSeq"/>
        </authorList>
    </citation>
    <scope>IDENTIFICATION</scope>
</reference>
<keyword evidence="3" id="KW-0479">Metal-binding</keyword>
<evidence type="ECO:0000256" key="1">
    <source>
        <dbReference type="ARBA" id="ARBA00000707"/>
    </source>
</evidence>
<sequence>MGKKKGKDKSSKEEDCIDLTGPSCSHIRKGIDHSLFKRTAPDVDWNSCQDCQGGLNTNSEDEINGEPQVLWVCLKCGHRGCGRYSEDQHAVKHFEKPRSDTHCLVLNLDNWSVWCYICDDDVQYSSTGQLAQLVANIKKLAPSDSERKVKKTKEPRVSRNDLKDEEANHVEEEKESKGRQKKSVKKDASPKEKKTEAVGNSGALSVKGLSNLGNTCFFNAVVQNLSQTSLLRQVLGGVTNEKTRVILTPSVSSELEPIEVQLDQPGSLTLSMWQLLNEIQETKKGVVTPRELFTQVCKKAARFKGFQQQDSQELLRYLLDGMRAEEIKRIHSGISEVLKSSGKNADSEESKTLIKHYEKNGAHKNFVDHVFGGEMTSTVMCKECKTVSIVTEMFLDLSLPVSDEAYRKKNQKKVVQRSSVSDDGMDSPTPVTNGNDDLPTGSGSKYQQKKAKKQAKKQSKNQRRQQKPEVKVTLDELGSQDEMGGGDAEASAPQSTSTEPDAGAETEEKTQTDTNQLSEVDHSEQGQKEMDDESKDEGQQQQQQKEDEEEEEEEAADDSAVSNRFMALAEDQTEEDVAEEKKEEEEEEKKEEEEEEKLAEELKHLSLNGTLESCEPGTENGEVSDESREYTVVNQDPEKAFHTLATRTTPDKQECSVASCLIQFTEVEKLSQSNSLLCITCTKHQSASKSAEGAKKNVYRDALKQMLISSPPPVLTLHLKRFQQVGYSVCKVNRHVQFPQLLDLAPYCSVNCKNVSEGMTQVLYSLYGIVEHSGTMRSGHYTAYVKARPHCQNMSSNGAAKQGDGEPPAGSWFYISDSSVQPVTEAKAQSSQAYLLFYERIS</sequence>
<dbReference type="CTD" id="10600"/>
<dbReference type="PROSITE" id="PS00972">
    <property type="entry name" value="USP_1"/>
    <property type="match status" value="1"/>
</dbReference>
<evidence type="ECO:0000259" key="13">
    <source>
        <dbReference type="PROSITE" id="PS50235"/>
    </source>
</evidence>
<feature type="domain" description="UBP-type" evidence="14">
    <location>
        <begin position="22"/>
        <end position="141"/>
    </location>
</feature>
<keyword evidence="15" id="KW-1185">Reference proteome</keyword>
<evidence type="ECO:0000256" key="5">
    <source>
        <dbReference type="ARBA" id="ARBA00022786"/>
    </source>
</evidence>
<keyword evidence="6 11" id="KW-0378">Hydrolase</keyword>
<dbReference type="InterPro" id="IPR001394">
    <property type="entry name" value="Peptidase_C19_UCH"/>
</dbReference>
<evidence type="ECO:0000313" key="15">
    <source>
        <dbReference type="Proteomes" id="UP000515152"/>
    </source>
</evidence>
<dbReference type="GO" id="GO:0006508">
    <property type="term" value="P:proteolysis"/>
    <property type="evidence" value="ECO:0007669"/>
    <property type="project" value="UniProtKB-KW"/>
</dbReference>
<dbReference type="RefSeq" id="XP_012686399.2">
    <property type="nucleotide sequence ID" value="XM_012830945.3"/>
</dbReference>
<accession>A0A6P3W0I2</accession>
<evidence type="ECO:0000256" key="9">
    <source>
        <dbReference type="ARBA" id="ARBA00023242"/>
    </source>
</evidence>
<dbReference type="PANTHER" id="PTHR24006:SF852">
    <property type="entry name" value="UBIQUITIN CARBOXYL-TERMINAL HYDROLASE"/>
    <property type="match status" value="1"/>
</dbReference>
<dbReference type="OrthoDB" id="2020758at2759"/>
<dbReference type="Gene3D" id="3.30.40.10">
    <property type="entry name" value="Zinc/RING finger domain, C3HC4 (zinc finger)"/>
    <property type="match status" value="1"/>
</dbReference>
<dbReference type="Pfam" id="PF00443">
    <property type="entry name" value="UCH"/>
    <property type="match status" value="1"/>
</dbReference>
<feature type="region of interest" description="Disordered" evidence="12">
    <location>
        <begin position="144"/>
        <end position="198"/>
    </location>
</feature>
<evidence type="ECO:0000313" key="16">
    <source>
        <dbReference type="RefSeq" id="XP_012686399.2"/>
    </source>
</evidence>
<dbReference type="PANTHER" id="PTHR24006">
    <property type="entry name" value="UBIQUITIN CARBOXYL-TERMINAL HYDROLASE"/>
    <property type="match status" value="1"/>
</dbReference>
<feature type="compositionally biased region" description="Basic residues" evidence="12">
    <location>
        <begin position="447"/>
        <end position="465"/>
    </location>
</feature>
<comment type="catalytic activity">
    <reaction evidence="1 11">
        <text>Thiol-dependent hydrolysis of ester, thioester, amide, peptide and isopeptide bonds formed by the C-terminal Gly of ubiquitin (a 76-residue protein attached to proteins as an intracellular targeting signal).</text>
        <dbReference type="EC" id="3.4.19.12"/>
    </reaction>
</comment>
<dbReference type="InterPro" id="IPR018200">
    <property type="entry name" value="USP_CS"/>
</dbReference>
<gene>
    <name evidence="16" type="primary">usp16</name>
</gene>
<keyword evidence="2 11" id="KW-0645">Protease</keyword>
<organism evidence="15 16">
    <name type="scientific">Clupea harengus</name>
    <name type="common">Atlantic herring</name>
    <dbReference type="NCBI Taxonomy" id="7950"/>
    <lineage>
        <taxon>Eukaryota</taxon>
        <taxon>Metazoa</taxon>
        <taxon>Chordata</taxon>
        <taxon>Craniata</taxon>
        <taxon>Vertebrata</taxon>
        <taxon>Euteleostomi</taxon>
        <taxon>Actinopterygii</taxon>
        <taxon>Neopterygii</taxon>
        <taxon>Teleostei</taxon>
        <taxon>Clupei</taxon>
        <taxon>Clupeiformes</taxon>
        <taxon>Clupeoidei</taxon>
        <taxon>Clupeidae</taxon>
        <taxon>Clupea</taxon>
    </lineage>
</organism>
<dbReference type="Pfam" id="PF02148">
    <property type="entry name" value="zf-UBP"/>
    <property type="match status" value="1"/>
</dbReference>
<evidence type="ECO:0000256" key="8">
    <source>
        <dbReference type="ARBA" id="ARBA00022833"/>
    </source>
</evidence>
<dbReference type="InterPro" id="IPR038765">
    <property type="entry name" value="Papain-like_cys_pep_sf"/>
</dbReference>
<evidence type="ECO:0000256" key="7">
    <source>
        <dbReference type="ARBA" id="ARBA00022807"/>
    </source>
</evidence>
<dbReference type="GO" id="GO:0004843">
    <property type="term" value="F:cysteine-type deubiquitinase activity"/>
    <property type="evidence" value="ECO:0007669"/>
    <property type="project" value="UniProtKB-UniRule"/>
</dbReference>
<keyword evidence="7 11" id="KW-0788">Thiol protease</keyword>
<evidence type="ECO:0000256" key="10">
    <source>
        <dbReference type="PROSITE-ProRule" id="PRU00502"/>
    </source>
</evidence>
<dbReference type="GO" id="GO:0016579">
    <property type="term" value="P:protein deubiquitination"/>
    <property type="evidence" value="ECO:0007669"/>
    <property type="project" value="InterPro"/>
</dbReference>
<dbReference type="CDD" id="cd02667">
    <property type="entry name" value="Peptidase_C19K"/>
    <property type="match status" value="1"/>
</dbReference>
<feature type="compositionally biased region" description="Basic and acidic residues" evidence="12">
    <location>
        <begin position="519"/>
        <end position="529"/>
    </location>
</feature>
<keyword evidence="5 11" id="KW-0833">Ubl conjugation pathway</keyword>
<dbReference type="PROSITE" id="PS00973">
    <property type="entry name" value="USP_2"/>
    <property type="match status" value="1"/>
</dbReference>
<dbReference type="GeneID" id="105903233"/>
<evidence type="ECO:0000256" key="12">
    <source>
        <dbReference type="SAM" id="MobiDB-lite"/>
    </source>
</evidence>
<feature type="domain" description="USP" evidence="13">
    <location>
        <begin position="207"/>
        <end position="841"/>
    </location>
</feature>
<dbReference type="KEGG" id="char:105903233"/>
<feature type="compositionally biased region" description="Acidic residues" evidence="12">
    <location>
        <begin position="546"/>
        <end position="557"/>
    </location>
</feature>
<dbReference type="Gene3D" id="3.90.70.10">
    <property type="entry name" value="Cysteine proteinases"/>
    <property type="match status" value="2"/>
</dbReference>
<evidence type="ECO:0000256" key="11">
    <source>
        <dbReference type="RuleBase" id="RU366025"/>
    </source>
</evidence>
<evidence type="ECO:0000256" key="4">
    <source>
        <dbReference type="ARBA" id="ARBA00022771"/>
    </source>
</evidence>
<dbReference type="GO" id="GO:0005634">
    <property type="term" value="C:nucleus"/>
    <property type="evidence" value="ECO:0007669"/>
    <property type="project" value="TreeGrafter"/>
</dbReference>
<dbReference type="Proteomes" id="UP000515152">
    <property type="component" value="Chromosome 9"/>
</dbReference>
<evidence type="ECO:0000256" key="3">
    <source>
        <dbReference type="ARBA" id="ARBA00022723"/>
    </source>
</evidence>
<keyword evidence="9" id="KW-0539">Nucleus</keyword>
<feature type="compositionally biased region" description="Acidic residues" evidence="12">
    <location>
        <begin position="571"/>
        <end position="598"/>
    </location>
</feature>
<dbReference type="SUPFAM" id="SSF54001">
    <property type="entry name" value="Cysteine proteinases"/>
    <property type="match status" value="1"/>
</dbReference>
<proteinExistence type="inferred from homology"/>
<feature type="compositionally biased region" description="Basic and acidic residues" evidence="12">
    <location>
        <begin position="185"/>
        <end position="196"/>
    </location>
</feature>
<dbReference type="GO" id="GO:0005829">
    <property type="term" value="C:cytosol"/>
    <property type="evidence" value="ECO:0007669"/>
    <property type="project" value="TreeGrafter"/>
</dbReference>